<feature type="domain" description="Glycosyltransferase 2-like" evidence="3">
    <location>
        <begin position="155"/>
        <end position="298"/>
    </location>
</feature>
<proteinExistence type="predicted"/>
<dbReference type="PROSITE" id="PS50005">
    <property type="entry name" value="TPR"/>
    <property type="match status" value="2"/>
</dbReference>
<dbReference type="CDD" id="cd00761">
    <property type="entry name" value="Glyco_tranf_GTA_type"/>
    <property type="match status" value="1"/>
</dbReference>
<dbReference type="RefSeq" id="WP_145688432.1">
    <property type="nucleotide sequence ID" value="NZ_VITH01000010.1"/>
</dbReference>
<dbReference type="PANTHER" id="PTHR43685">
    <property type="entry name" value="GLYCOSYLTRANSFERASE"/>
    <property type="match status" value="1"/>
</dbReference>
<feature type="repeat" description="TPR" evidence="1">
    <location>
        <begin position="529"/>
        <end position="562"/>
    </location>
</feature>
<feature type="repeat" description="TPR" evidence="1">
    <location>
        <begin position="563"/>
        <end position="596"/>
    </location>
</feature>
<dbReference type="Gene3D" id="1.25.40.10">
    <property type="entry name" value="Tetratricopeptide repeat domain"/>
    <property type="match status" value="2"/>
</dbReference>
<dbReference type="PANTHER" id="PTHR43685:SF2">
    <property type="entry name" value="GLYCOSYLTRANSFERASE 2-LIKE DOMAIN-CONTAINING PROTEIN"/>
    <property type="match status" value="1"/>
</dbReference>
<dbReference type="CDD" id="cd11301">
    <property type="entry name" value="Fut1_Fut2_like"/>
    <property type="match status" value="1"/>
</dbReference>
<dbReference type="SUPFAM" id="SSF53448">
    <property type="entry name" value="Nucleotide-diphospho-sugar transferases"/>
    <property type="match status" value="1"/>
</dbReference>
<name>A0A560C440_AZOBR</name>
<evidence type="ECO:0000256" key="1">
    <source>
        <dbReference type="PROSITE-ProRule" id="PRU00339"/>
    </source>
</evidence>
<evidence type="ECO:0000313" key="4">
    <source>
        <dbReference type="EMBL" id="TWA79626.1"/>
    </source>
</evidence>
<dbReference type="InterPro" id="IPR029044">
    <property type="entry name" value="Nucleotide-diphossugar_trans"/>
</dbReference>
<dbReference type="InterPro" id="IPR050834">
    <property type="entry name" value="Glycosyltransf_2"/>
</dbReference>
<dbReference type="InterPro" id="IPR011990">
    <property type="entry name" value="TPR-like_helical_dom_sf"/>
</dbReference>
<evidence type="ECO:0000256" key="2">
    <source>
        <dbReference type="SAM" id="MobiDB-lite"/>
    </source>
</evidence>
<dbReference type="Pfam" id="PF13432">
    <property type="entry name" value="TPR_16"/>
    <property type="match status" value="2"/>
</dbReference>
<dbReference type="Proteomes" id="UP000318529">
    <property type="component" value="Unassembled WGS sequence"/>
</dbReference>
<dbReference type="SUPFAM" id="SSF48452">
    <property type="entry name" value="TPR-like"/>
    <property type="match status" value="2"/>
</dbReference>
<dbReference type="SMART" id="SM00028">
    <property type="entry name" value="TPR"/>
    <property type="match status" value="6"/>
</dbReference>
<evidence type="ECO:0000259" key="3">
    <source>
        <dbReference type="Pfam" id="PF00535"/>
    </source>
</evidence>
<dbReference type="EMBL" id="VITH01000010">
    <property type="protein sequence ID" value="TWA79626.1"/>
    <property type="molecule type" value="Genomic_DNA"/>
</dbReference>
<protein>
    <submittedName>
        <fullName evidence="4">Tetratricopeptide repeat protein</fullName>
    </submittedName>
</protein>
<keyword evidence="1" id="KW-0802">TPR repeat</keyword>
<reference evidence="4 5" key="1">
    <citation type="submission" date="2019-06" db="EMBL/GenBank/DDBJ databases">
        <title>Genomic Encyclopedia of Type Strains, Phase IV (KMG-V): Genome sequencing to study the core and pangenomes of soil and plant-associated prokaryotes.</title>
        <authorList>
            <person name="Whitman W."/>
        </authorList>
    </citation>
    <scope>NUCLEOTIDE SEQUENCE [LARGE SCALE GENOMIC DNA]</scope>
    <source>
        <strain evidence="4 5">BR 11650</strain>
    </source>
</reference>
<organism evidence="4 5">
    <name type="scientific">Azospirillum brasilense</name>
    <dbReference type="NCBI Taxonomy" id="192"/>
    <lineage>
        <taxon>Bacteria</taxon>
        <taxon>Pseudomonadati</taxon>
        <taxon>Pseudomonadota</taxon>
        <taxon>Alphaproteobacteria</taxon>
        <taxon>Rhodospirillales</taxon>
        <taxon>Azospirillaceae</taxon>
        <taxon>Azospirillum</taxon>
    </lineage>
</organism>
<sequence>MARDAEATEGVPIHRRALANDPADAVAWQHAAHAARAAGDGLRAIALFVRAARLHGDVEALGRQIGEPLSVAASQALARVQEGATDAAATLLEPFVRLVPPQGSLARALGILRLVQGRDAEAERLHAAAGSGDCGLGVALRGIARHKADTDVLGTVVIPAHRMEDTIERALDSVAAAARVYREAVRDPRARIHVCVVDDASPDGTASRVLRWAREHPEQSVALIANNRNQGAGRSRNIGAAAGLGRYIWFLDADDYFFERHFLLTATVLDHTPDAGFVRTGMRFDSIDHEITPAWREASELSYPCNLCVRRVCHDMIGGFPEEAPFHPAVADDVAYGRALHSMFGGVRIAEKTVHYTMRADNALARQRQTMTSGAKPTEQVTSDSRFVAIEILTQRHLHALNARRDALLRDGGWTGPPFLTAKGKAGGPSPTPAADLSESRDAPRAIDPVPTAPLPIAPGAINLVAVAKEAIQSGQPDRAVAALTRAAAEDPGRTEAWFELGLLAHRLRRDRLALGAFGAVARLHPGAAAAWCNLGSMLVGADAHAQAVPRLRRALTLQPGLTNAQTLLGRASRRLGQDRQGARELERALRLDPMRPDLNADCADAALALGDAAAAVEHARQAVRLGPELYNGHAALAEALESLGHPDAALVAWERAIRCNPGFGAAFTRRALSLLARRWGPPPSPVAAGGPGCRLASTALGRNGRFGNQLLQYGALRLYAARHGLTLEVPPWLGRHLYDHDDPLPGPALPRVAEADGERAVIAGLSGAPAAALADRDVSGYFCGDTTPLAPFKEEFRTLFTPGRHLQSHADALLGRLRGAGRTIVALHLRRGDFGWGRFWIAPTSWYLRWLETVWPTLDRPLLFIATDDPAEVPAFAAYRPVTGRDLAEPVAGAEFFTDFHVLCHADRVAISNSSFSFVATMLNRGAGGFHRPDPTRGALVPYDPWAAPVLI</sequence>
<dbReference type="Pfam" id="PF00535">
    <property type="entry name" value="Glycos_transf_2"/>
    <property type="match status" value="1"/>
</dbReference>
<comment type="caution">
    <text evidence="4">The sequence shown here is derived from an EMBL/GenBank/DDBJ whole genome shotgun (WGS) entry which is preliminary data.</text>
</comment>
<feature type="region of interest" description="Disordered" evidence="2">
    <location>
        <begin position="419"/>
        <end position="446"/>
    </location>
</feature>
<dbReference type="InterPro" id="IPR001173">
    <property type="entry name" value="Glyco_trans_2-like"/>
</dbReference>
<gene>
    <name evidence="4" type="ORF">FBZ83_110196</name>
</gene>
<dbReference type="InterPro" id="IPR019734">
    <property type="entry name" value="TPR_rpt"/>
</dbReference>
<dbReference type="Gene3D" id="3.90.550.10">
    <property type="entry name" value="Spore Coat Polysaccharide Biosynthesis Protein SpsA, Chain A"/>
    <property type="match status" value="1"/>
</dbReference>
<dbReference type="AlphaFoldDB" id="A0A560C440"/>
<accession>A0A560C440</accession>
<evidence type="ECO:0000313" key="5">
    <source>
        <dbReference type="Proteomes" id="UP000318529"/>
    </source>
</evidence>